<dbReference type="AlphaFoldDB" id="A0A9D1D466"/>
<dbReference type="SUPFAM" id="SSF46767">
    <property type="entry name" value="Methylated DNA-protein cysteine methyltransferase, C-terminal domain"/>
    <property type="match status" value="1"/>
</dbReference>
<proteinExistence type="inferred from homology"/>
<evidence type="ECO:0000256" key="4">
    <source>
        <dbReference type="ARBA" id="ARBA00022603"/>
    </source>
</evidence>
<dbReference type="PANTHER" id="PTHR10815:SF5">
    <property type="entry name" value="METHYLATED-DNA--PROTEIN-CYSTEINE METHYLTRANSFERASE"/>
    <property type="match status" value="1"/>
</dbReference>
<keyword evidence="4 9" id="KW-0489">Methyltransferase</keyword>
<keyword evidence="6 9" id="KW-0227">DNA damage</keyword>
<feature type="active site" description="Nucleophile; methyl group acceptor" evidence="9">
    <location>
        <position position="109"/>
    </location>
</feature>
<dbReference type="InterPro" id="IPR001497">
    <property type="entry name" value="MethylDNA_cys_MeTrfase_AS"/>
</dbReference>
<keyword evidence="3 9" id="KW-0963">Cytoplasm</keyword>
<sequence>MTVASDGTAVTHVLFGTHVLEGRAAPSELTNRTANELQEYLAGKRTAFDIPLAPAGTDFQRAVWKALQNIPYGQTRSYADIAAVVGNPKATRAVGSANNRNPIAVLIPCHRVVGANGKLTGYAGGLALKQRLLDLERAHR</sequence>
<evidence type="ECO:0000256" key="2">
    <source>
        <dbReference type="ARBA" id="ARBA00008711"/>
    </source>
</evidence>
<evidence type="ECO:0000256" key="6">
    <source>
        <dbReference type="ARBA" id="ARBA00022763"/>
    </source>
</evidence>
<dbReference type="InterPro" id="IPR023546">
    <property type="entry name" value="MGMT"/>
</dbReference>
<evidence type="ECO:0000313" key="12">
    <source>
        <dbReference type="Proteomes" id="UP000824261"/>
    </source>
</evidence>
<dbReference type="InterPro" id="IPR036217">
    <property type="entry name" value="MethylDNA_cys_MeTrfase_DNAb"/>
</dbReference>
<accession>A0A9D1D466</accession>
<dbReference type="SUPFAM" id="SSF53155">
    <property type="entry name" value="Methylated DNA-protein cysteine methyltransferase domain"/>
    <property type="match status" value="1"/>
</dbReference>
<comment type="miscellaneous">
    <text evidence="9">This enzyme catalyzes only one turnover and therefore is not strictly catalytic. According to one definition, an enzyme is a biocatalyst that acts repeatedly and over many reaction cycles.</text>
</comment>
<dbReference type="PANTHER" id="PTHR10815">
    <property type="entry name" value="METHYLATED-DNA--PROTEIN-CYSTEINE METHYLTRANSFERASE"/>
    <property type="match status" value="1"/>
</dbReference>
<reference evidence="11" key="1">
    <citation type="submission" date="2020-10" db="EMBL/GenBank/DDBJ databases">
        <authorList>
            <person name="Gilroy R."/>
        </authorList>
    </citation>
    <scope>NUCLEOTIDE SEQUENCE</scope>
    <source>
        <strain evidence="11">ChiGjej1B1-2707</strain>
    </source>
</reference>
<dbReference type="Pfam" id="PF01035">
    <property type="entry name" value="DNA_binding_1"/>
    <property type="match status" value="1"/>
</dbReference>
<dbReference type="Gene3D" id="1.10.10.10">
    <property type="entry name" value="Winged helix-like DNA-binding domain superfamily/Winged helix DNA-binding domain"/>
    <property type="match status" value="1"/>
</dbReference>
<comment type="caution">
    <text evidence="11">The sequence shown here is derived from an EMBL/GenBank/DDBJ whole genome shotgun (WGS) entry which is preliminary data.</text>
</comment>
<dbReference type="CDD" id="cd06445">
    <property type="entry name" value="ATase"/>
    <property type="match status" value="1"/>
</dbReference>
<dbReference type="NCBIfam" id="TIGR00589">
    <property type="entry name" value="ogt"/>
    <property type="match status" value="1"/>
</dbReference>
<comment type="function">
    <text evidence="9">Involved in the cellular defense against the biological effects of O6-methylguanine (O6-MeG) and O4-methylthymine (O4-MeT) in DNA. Repairs the methylated nucleobase in DNA by stoichiometrically transferring the methyl group to a cysteine residue in the enzyme. This is a suicide reaction: the enzyme is irreversibly inactivated.</text>
</comment>
<dbReference type="GO" id="GO:0003908">
    <property type="term" value="F:methylated-DNA-[protein]-cysteine S-methyltransferase activity"/>
    <property type="evidence" value="ECO:0007669"/>
    <property type="project" value="UniProtKB-UniRule"/>
</dbReference>
<dbReference type="GO" id="GO:0006307">
    <property type="term" value="P:DNA alkylation repair"/>
    <property type="evidence" value="ECO:0007669"/>
    <property type="project" value="UniProtKB-UniRule"/>
</dbReference>
<dbReference type="InterPro" id="IPR036631">
    <property type="entry name" value="MGMT_N_sf"/>
</dbReference>
<dbReference type="InterPro" id="IPR036388">
    <property type="entry name" value="WH-like_DNA-bd_sf"/>
</dbReference>
<dbReference type="Gene3D" id="3.30.160.70">
    <property type="entry name" value="Methylated DNA-protein cysteine methyltransferase domain"/>
    <property type="match status" value="1"/>
</dbReference>
<dbReference type="PROSITE" id="PS00374">
    <property type="entry name" value="MGMT"/>
    <property type="match status" value="1"/>
</dbReference>
<evidence type="ECO:0000256" key="8">
    <source>
        <dbReference type="ARBA" id="ARBA00049348"/>
    </source>
</evidence>
<evidence type="ECO:0000256" key="1">
    <source>
        <dbReference type="ARBA" id="ARBA00001286"/>
    </source>
</evidence>
<comment type="catalytic activity">
    <reaction evidence="8 9">
        <text>a 6-O-methyl-2'-deoxyguanosine in DNA + L-cysteinyl-[protein] = S-methyl-L-cysteinyl-[protein] + a 2'-deoxyguanosine in DNA</text>
        <dbReference type="Rhea" id="RHEA:24000"/>
        <dbReference type="Rhea" id="RHEA-COMP:10131"/>
        <dbReference type="Rhea" id="RHEA-COMP:10132"/>
        <dbReference type="Rhea" id="RHEA-COMP:11367"/>
        <dbReference type="Rhea" id="RHEA-COMP:11368"/>
        <dbReference type="ChEBI" id="CHEBI:29950"/>
        <dbReference type="ChEBI" id="CHEBI:82612"/>
        <dbReference type="ChEBI" id="CHEBI:85445"/>
        <dbReference type="ChEBI" id="CHEBI:85448"/>
        <dbReference type="EC" id="2.1.1.63"/>
    </reaction>
</comment>
<dbReference type="GO" id="GO:0032259">
    <property type="term" value="P:methylation"/>
    <property type="evidence" value="ECO:0007669"/>
    <property type="project" value="UniProtKB-KW"/>
</dbReference>
<keyword evidence="7 9" id="KW-0234">DNA repair</keyword>
<protein>
    <recommendedName>
        <fullName evidence="9">Methylated-DNA--protein-cysteine methyltransferase</fullName>
        <ecNumber evidence="9">2.1.1.63</ecNumber>
    </recommendedName>
    <alternativeName>
        <fullName evidence="9">6-O-methylguanine-DNA methyltransferase</fullName>
        <shortName evidence="9">MGMT</shortName>
    </alternativeName>
    <alternativeName>
        <fullName evidence="9">O-6-methylguanine-DNA-alkyltransferase</fullName>
    </alternativeName>
</protein>
<dbReference type="HAMAP" id="MF_00772">
    <property type="entry name" value="OGT"/>
    <property type="match status" value="1"/>
</dbReference>
<feature type="domain" description="Methylated-DNA-[protein]-cysteine S-methyltransferase DNA binding" evidence="10">
    <location>
        <begin position="58"/>
        <end position="137"/>
    </location>
</feature>
<keyword evidence="5 9" id="KW-0808">Transferase</keyword>
<dbReference type="Proteomes" id="UP000824261">
    <property type="component" value="Unassembled WGS sequence"/>
</dbReference>
<evidence type="ECO:0000256" key="5">
    <source>
        <dbReference type="ARBA" id="ARBA00022679"/>
    </source>
</evidence>
<dbReference type="GO" id="GO:0005737">
    <property type="term" value="C:cytoplasm"/>
    <property type="evidence" value="ECO:0007669"/>
    <property type="project" value="UniProtKB-SubCell"/>
</dbReference>
<dbReference type="FunFam" id="1.10.10.10:FF:000214">
    <property type="entry name" value="Methylated-DNA--protein-cysteine methyltransferase"/>
    <property type="match status" value="1"/>
</dbReference>
<comment type="subcellular location">
    <subcellularLocation>
        <location evidence="9">Cytoplasm</location>
    </subcellularLocation>
</comment>
<name>A0A9D1D466_9ACTN</name>
<reference evidence="11" key="2">
    <citation type="journal article" date="2021" name="PeerJ">
        <title>Extensive microbial diversity within the chicken gut microbiome revealed by metagenomics and culture.</title>
        <authorList>
            <person name="Gilroy R."/>
            <person name="Ravi A."/>
            <person name="Getino M."/>
            <person name="Pursley I."/>
            <person name="Horton D.L."/>
            <person name="Alikhan N.F."/>
            <person name="Baker D."/>
            <person name="Gharbi K."/>
            <person name="Hall N."/>
            <person name="Watson M."/>
            <person name="Adriaenssens E.M."/>
            <person name="Foster-Nyarko E."/>
            <person name="Jarju S."/>
            <person name="Secka A."/>
            <person name="Antonio M."/>
            <person name="Oren A."/>
            <person name="Chaudhuri R.R."/>
            <person name="La Ragione R."/>
            <person name="Hildebrand F."/>
            <person name="Pallen M.J."/>
        </authorList>
    </citation>
    <scope>NUCLEOTIDE SEQUENCE</scope>
    <source>
        <strain evidence="11">ChiGjej1B1-2707</strain>
    </source>
</reference>
<organism evidence="11 12">
    <name type="scientific">Candidatus Aveggerthella stercoripullorum</name>
    <dbReference type="NCBI Taxonomy" id="2840688"/>
    <lineage>
        <taxon>Bacteria</taxon>
        <taxon>Bacillati</taxon>
        <taxon>Actinomycetota</taxon>
        <taxon>Coriobacteriia</taxon>
        <taxon>Eggerthellales</taxon>
        <taxon>Eggerthellaceae</taxon>
        <taxon>Eggerthellaceae incertae sedis</taxon>
        <taxon>Candidatus Aveggerthella</taxon>
    </lineage>
</organism>
<evidence type="ECO:0000256" key="7">
    <source>
        <dbReference type="ARBA" id="ARBA00023204"/>
    </source>
</evidence>
<evidence type="ECO:0000256" key="9">
    <source>
        <dbReference type="HAMAP-Rule" id="MF_00772"/>
    </source>
</evidence>
<evidence type="ECO:0000259" key="10">
    <source>
        <dbReference type="Pfam" id="PF01035"/>
    </source>
</evidence>
<comment type="catalytic activity">
    <reaction evidence="1 9">
        <text>a 4-O-methyl-thymidine in DNA + L-cysteinyl-[protein] = a thymidine in DNA + S-methyl-L-cysteinyl-[protein]</text>
        <dbReference type="Rhea" id="RHEA:53428"/>
        <dbReference type="Rhea" id="RHEA-COMP:10131"/>
        <dbReference type="Rhea" id="RHEA-COMP:10132"/>
        <dbReference type="Rhea" id="RHEA-COMP:13555"/>
        <dbReference type="Rhea" id="RHEA-COMP:13556"/>
        <dbReference type="ChEBI" id="CHEBI:29950"/>
        <dbReference type="ChEBI" id="CHEBI:82612"/>
        <dbReference type="ChEBI" id="CHEBI:137386"/>
        <dbReference type="ChEBI" id="CHEBI:137387"/>
        <dbReference type="EC" id="2.1.1.63"/>
    </reaction>
</comment>
<comment type="similarity">
    <text evidence="2 9">Belongs to the MGMT family.</text>
</comment>
<gene>
    <name evidence="11" type="ORF">IAA69_07425</name>
</gene>
<dbReference type="InterPro" id="IPR014048">
    <property type="entry name" value="MethylDNA_cys_MeTrfase_DNA-bd"/>
</dbReference>
<evidence type="ECO:0000313" key="11">
    <source>
        <dbReference type="EMBL" id="HIR02071.1"/>
    </source>
</evidence>
<dbReference type="EC" id="2.1.1.63" evidence="9"/>
<dbReference type="EMBL" id="DVGB01000089">
    <property type="protein sequence ID" value="HIR02071.1"/>
    <property type="molecule type" value="Genomic_DNA"/>
</dbReference>
<evidence type="ECO:0000256" key="3">
    <source>
        <dbReference type="ARBA" id="ARBA00022490"/>
    </source>
</evidence>